<sequence>MSNMVDRTVRYVPGGDNKLLRHFMRLAWDLQCYWCRNYKDYASLEIDHILPQASNARERIRLRQAFGLPDDYDVHALYNLAPICGPCNKAKGAMDLTTVPVVINRLRKARRLAKGISKNVRRFPDQSALGGALLVAAQVDLDDPASRAVFEEGAPAVVQRLSELGTGKVDFHVFRRVEVEVREATHVFSLRLNEEARTAVAILERVGGGTLESALCMPLSDLLSCIAKAAESALEHHDDGMGAPDVESGEVELSNLVIDAVSYDGTTPGVMELGFAGEFEAWVIGTAARSSANGDELEYLQAEATATGRFSFSLVREPDDPIGEFVCDSVWLDEFAADTWMDGRRSAPWNYLTEDDDQP</sequence>
<keyword evidence="2" id="KW-1185">Reference proteome</keyword>
<evidence type="ECO:0000313" key="2">
    <source>
        <dbReference type="Proteomes" id="UP000612899"/>
    </source>
</evidence>
<dbReference type="Proteomes" id="UP000612899">
    <property type="component" value="Unassembled WGS sequence"/>
</dbReference>
<dbReference type="EMBL" id="BONY01000022">
    <property type="protein sequence ID" value="GIH05839.1"/>
    <property type="molecule type" value="Genomic_DNA"/>
</dbReference>
<dbReference type="InterPro" id="IPR003615">
    <property type="entry name" value="HNH_nuc"/>
</dbReference>
<dbReference type="AlphaFoldDB" id="A0A8J3Q9C1"/>
<evidence type="ECO:0008006" key="3">
    <source>
        <dbReference type="Google" id="ProtNLM"/>
    </source>
</evidence>
<proteinExistence type="predicted"/>
<dbReference type="CDD" id="cd00085">
    <property type="entry name" value="HNHc"/>
    <property type="match status" value="1"/>
</dbReference>
<dbReference type="Gene3D" id="1.10.30.50">
    <property type="match status" value="1"/>
</dbReference>
<organism evidence="1 2">
    <name type="scientific">Rhizocola hellebori</name>
    <dbReference type="NCBI Taxonomy" id="1392758"/>
    <lineage>
        <taxon>Bacteria</taxon>
        <taxon>Bacillati</taxon>
        <taxon>Actinomycetota</taxon>
        <taxon>Actinomycetes</taxon>
        <taxon>Micromonosporales</taxon>
        <taxon>Micromonosporaceae</taxon>
        <taxon>Rhizocola</taxon>
    </lineage>
</organism>
<comment type="caution">
    <text evidence="1">The sequence shown here is derived from an EMBL/GenBank/DDBJ whole genome shotgun (WGS) entry which is preliminary data.</text>
</comment>
<dbReference type="RefSeq" id="WP_203909674.1">
    <property type="nucleotide sequence ID" value="NZ_BONY01000022.1"/>
</dbReference>
<reference evidence="1" key="1">
    <citation type="submission" date="2021-01" db="EMBL/GenBank/DDBJ databases">
        <title>Whole genome shotgun sequence of Rhizocola hellebori NBRC 109834.</title>
        <authorList>
            <person name="Komaki H."/>
            <person name="Tamura T."/>
        </authorList>
    </citation>
    <scope>NUCLEOTIDE SEQUENCE</scope>
    <source>
        <strain evidence="1">NBRC 109834</strain>
    </source>
</reference>
<evidence type="ECO:0000313" key="1">
    <source>
        <dbReference type="EMBL" id="GIH05839.1"/>
    </source>
</evidence>
<name>A0A8J3Q9C1_9ACTN</name>
<gene>
    <name evidence="1" type="ORF">Rhe02_39060</name>
</gene>
<protein>
    <recommendedName>
        <fullName evidence="3">HNH endonuclease</fullName>
    </recommendedName>
</protein>
<accession>A0A8J3Q9C1</accession>